<evidence type="ECO:0000313" key="2">
    <source>
        <dbReference type="Proteomes" id="UP000663722"/>
    </source>
</evidence>
<dbReference type="KEGG" id="dmm:dnm_074910"/>
<keyword evidence="2" id="KW-1185">Reference proteome</keyword>
<dbReference type="Proteomes" id="UP000663722">
    <property type="component" value="Chromosome"/>
</dbReference>
<gene>
    <name evidence="1" type="ORF">dnm_074910</name>
</gene>
<dbReference type="EMBL" id="CP061800">
    <property type="protein sequence ID" value="QTA91424.1"/>
    <property type="molecule type" value="Genomic_DNA"/>
</dbReference>
<proteinExistence type="predicted"/>
<reference evidence="1" key="1">
    <citation type="journal article" date="2021" name="Microb. Physiol.">
        <title>Proteogenomic Insights into the Physiology of Marine, Sulfate-Reducing, Filamentous Desulfonema limicola and Desulfonema magnum.</title>
        <authorList>
            <person name="Schnaars V."/>
            <person name="Wohlbrand L."/>
            <person name="Scheve S."/>
            <person name="Hinrichs C."/>
            <person name="Reinhardt R."/>
            <person name="Rabus R."/>
        </authorList>
    </citation>
    <scope>NUCLEOTIDE SEQUENCE</scope>
    <source>
        <strain evidence="1">4be13</strain>
    </source>
</reference>
<name>A0A975GRV1_9BACT</name>
<accession>A0A975GRV1</accession>
<evidence type="ECO:0000313" key="1">
    <source>
        <dbReference type="EMBL" id="QTA91424.1"/>
    </source>
</evidence>
<dbReference type="AlphaFoldDB" id="A0A975GRV1"/>
<sequence length="54" mass="6538">MDSCFRRNDRKNLNIEISGFEKKIANHCSEGRDRTFFEIIRKIPGTAQFWRYLK</sequence>
<organism evidence="1 2">
    <name type="scientific">Desulfonema magnum</name>
    <dbReference type="NCBI Taxonomy" id="45655"/>
    <lineage>
        <taxon>Bacteria</taxon>
        <taxon>Pseudomonadati</taxon>
        <taxon>Thermodesulfobacteriota</taxon>
        <taxon>Desulfobacteria</taxon>
        <taxon>Desulfobacterales</taxon>
        <taxon>Desulfococcaceae</taxon>
        <taxon>Desulfonema</taxon>
    </lineage>
</organism>
<protein>
    <submittedName>
        <fullName evidence="1">Uncharacterized protein</fullName>
    </submittedName>
</protein>